<proteinExistence type="predicted"/>
<feature type="signal peptide" evidence="1">
    <location>
        <begin position="1"/>
        <end position="20"/>
    </location>
</feature>
<keyword evidence="1" id="KW-0732">Signal</keyword>
<evidence type="ECO:0008006" key="4">
    <source>
        <dbReference type="Google" id="ProtNLM"/>
    </source>
</evidence>
<name>A0A8S0Z9B3_ARCPL</name>
<dbReference type="EMBL" id="CADEBD010000284">
    <property type="protein sequence ID" value="CAB3229033.1"/>
    <property type="molecule type" value="Genomic_DNA"/>
</dbReference>
<evidence type="ECO:0000256" key="1">
    <source>
        <dbReference type="SAM" id="SignalP"/>
    </source>
</evidence>
<comment type="caution">
    <text evidence="2">The sequence shown here is derived from an EMBL/GenBank/DDBJ whole genome shotgun (WGS) entry which is preliminary data.</text>
</comment>
<dbReference type="OrthoDB" id="8815311at2759"/>
<evidence type="ECO:0000313" key="2">
    <source>
        <dbReference type="EMBL" id="CAB3229033.1"/>
    </source>
</evidence>
<gene>
    <name evidence="2" type="ORF">APLA_LOCUS3816</name>
</gene>
<evidence type="ECO:0000313" key="3">
    <source>
        <dbReference type="Proteomes" id="UP000494256"/>
    </source>
</evidence>
<feature type="chain" id="PRO_5035740332" description="Lipocalin" evidence="1">
    <location>
        <begin position="21"/>
        <end position="190"/>
    </location>
</feature>
<dbReference type="AlphaFoldDB" id="A0A8S0Z9B3"/>
<protein>
    <recommendedName>
        <fullName evidence="4">Lipocalin</fullName>
    </recommendedName>
</protein>
<accession>A0A8S0Z9B3</accession>
<dbReference type="Proteomes" id="UP000494256">
    <property type="component" value="Unassembled WGS sequence"/>
</dbReference>
<organism evidence="2 3">
    <name type="scientific">Arctia plantaginis</name>
    <name type="common">Wood tiger moth</name>
    <name type="synonym">Phalaena plantaginis</name>
    <dbReference type="NCBI Taxonomy" id="874455"/>
    <lineage>
        <taxon>Eukaryota</taxon>
        <taxon>Metazoa</taxon>
        <taxon>Ecdysozoa</taxon>
        <taxon>Arthropoda</taxon>
        <taxon>Hexapoda</taxon>
        <taxon>Insecta</taxon>
        <taxon>Pterygota</taxon>
        <taxon>Neoptera</taxon>
        <taxon>Endopterygota</taxon>
        <taxon>Lepidoptera</taxon>
        <taxon>Glossata</taxon>
        <taxon>Ditrysia</taxon>
        <taxon>Noctuoidea</taxon>
        <taxon>Erebidae</taxon>
        <taxon>Arctiinae</taxon>
        <taxon>Arctia</taxon>
    </lineage>
</organism>
<reference evidence="2 3" key="1">
    <citation type="submission" date="2020-04" db="EMBL/GenBank/DDBJ databases">
        <authorList>
            <person name="Wallbank WR R."/>
            <person name="Pardo Diaz C."/>
            <person name="Kozak K."/>
            <person name="Martin S."/>
            <person name="Jiggins C."/>
            <person name="Moest M."/>
            <person name="Warren A I."/>
            <person name="Byers J.R.P. K."/>
            <person name="Montejo-Kovacevich G."/>
            <person name="Yen C E."/>
        </authorList>
    </citation>
    <scope>NUCLEOTIDE SEQUENCE [LARGE SCALE GENOMIC DNA]</scope>
</reference>
<sequence>MHEKMYSVVVLLVLFSGVNSIVNPLWEKQCIEYFATGVNYDLKELPSDMYTLYYWPPNQRERDRCEHITFTNLTEYEAAEASSKCSNLRLPSNQTVIKGTYINNVGKQVNLLFYGNEEVKEMYRACDKIISKYIFIKVNVNYVLGINCSSGGRGMLLSRYLAGSTEVQSVADTIEIMTGREGKPDCPLSA</sequence>